<name>A0ABP0JJ31_9DINO</name>
<accession>A0ABP0JJ31</accession>
<evidence type="ECO:0000313" key="2">
    <source>
        <dbReference type="Proteomes" id="UP001642484"/>
    </source>
</evidence>
<sequence length="135" mass="14635">MKNSTAAASLKCGVFDCQCSEFQGRRPRCRYAEKHTTDPEANPECYNKAEDHLSRFSHPCDADWKTPGKDKEMCLCGHKKKLHASAASGAAAVPYPAYWSRRPQGGGCGGCGAAPFRALLRPTQQMIATPSPVTC</sequence>
<keyword evidence="2" id="KW-1185">Reference proteome</keyword>
<evidence type="ECO:0000313" key="1">
    <source>
        <dbReference type="EMBL" id="CAK9014344.1"/>
    </source>
</evidence>
<organism evidence="1 2">
    <name type="scientific">Durusdinium trenchii</name>
    <dbReference type="NCBI Taxonomy" id="1381693"/>
    <lineage>
        <taxon>Eukaryota</taxon>
        <taxon>Sar</taxon>
        <taxon>Alveolata</taxon>
        <taxon>Dinophyceae</taxon>
        <taxon>Suessiales</taxon>
        <taxon>Symbiodiniaceae</taxon>
        <taxon>Durusdinium</taxon>
    </lineage>
</organism>
<dbReference type="Proteomes" id="UP001642484">
    <property type="component" value="Unassembled WGS sequence"/>
</dbReference>
<proteinExistence type="predicted"/>
<comment type="caution">
    <text evidence="1">The sequence shown here is derived from an EMBL/GenBank/DDBJ whole genome shotgun (WGS) entry which is preliminary data.</text>
</comment>
<dbReference type="EMBL" id="CAXAMN010005557">
    <property type="protein sequence ID" value="CAK9014344.1"/>
    <property type="molecule type" value="Genomic_DNA"/>
</dbReference>
<protein>
    <submittedName>
        <fullName evidence="1">Uncharacterized protein</fullName>
    </submittedName>
</protein>
<reference evidence="1 2" key="1">
    <citation type="submission" date="2024-02" db="EMBL/GenBank/DDBJ databases">
        <authorList>
            <person name="Chen Y."/>
            <person name="Shah S."/>
            <person name="Dougan E. K."/>
            <person name="Thang M."/>
            <person name="Chan C."/>
        </authorList>
    </citation>
    <scope>NUCLEOTIDE SEQUENCE [LARGE SCALE GENOMIC DNA]</scope>
</reference>
<gene>
    <name evidence="1" type="ORF">CCMP2556_LOCUS11640</name>
</gene>